<dbReference type="Proteomes" id="UP000214588">
    <property type="component" value="Unassembled WGS sequence"/>
</dbReference>
<keyword evidence="3" id="KW-0812">Transmembrane</keyword>
<dbReference type="InterPro" id="IPR027383">
    <property type="entry name" value="Znf_put"/>
</dbReference>
<comment type="similarity">
    <text evidence="1">Belongs to the zinc-associated anti-sigma factor (ZAS) superfamily. Anti-sigma-W factor family.</text>
</comment>
<evidence type="ECO:0000313" key="6">
    <source>
        <dbReference type="Proteomes" id="UP000214588"/>
    </source>
</evidence>
<protein>
    <recommendedName>
        <fullName evidence="2">Anti-sigma-W factor RsiW</fullName>
    </recommendedName>
</protein>
<dbReference type="InterPro" id="IPR041916">
    <property type="entry name" value="Anti_sigma_zinc_sf"/>
</dbReference>
<organism evidence="5 6">
    <name type="scientific">Natranaerobius trueperi</name>
    <dbReference type="NCBI Taxonomy" id="759412"/>
    <lineage>
        <taxon>Bacteria</taxon>
        <taxon>Bacillati</taxon>
        <taxon>Bacillota</taxon>
        <taxon>Clostridia</taxon>
        <taxon>Natranaerobiales</taxon>
        <taxon>Natranaerobiaceae</taxon>
        <taxon>Natranaerobius</taxon>
    </lineage>
</organism>
<evidence type="ECO:0000256" key="2">
    <source>
        <dbReference type="ARBA" id="ARBA00024438"/>
    </source>
</evidence>
<gene>
    <name evidence="5" type="ORF">CDO51_09285</name>
</gene>
<evidence type="ECO:0000313" key="5">
    <source>
        <dbReference type="EMBL" id="OWZ83319.1"/>
    </source>
</evidence>
<reference evidence="5 6" key="1">
    <citation type="submission" date="2017-06" db="EMBL/GenBank/DDBJ databases">
        <title>Draft Genome Sequence of Natranaerobius trueperi halophilic, alkalithermophilic bacteria from soda lakes.</title>
        <authorList>
            <person name="Zhao B."/>
        </authorList>
    </citation>
    <scope>NUCLEOTIDE SEQUENCE [LARGE SCALE GENOMIC DNA]</scope>
    <source>
        <strain evidence="5 6">DSM 18760</strain>
    </source>
</reference>
<dbReference type="EMBL" id="NIQC01000021">
    <property type="protein sequence ID" value="OWZ83319.1"/>
    <property type="molecule type" value="Genomic_DNA"/>
</dbReference>
<keyword evidence="3" id="KW-1133">Transmembrane helix</keyword>
<dbReference type="RefSeq" id="WP_089023991.1">
    <property type="nucleotide sequence ID" value="NZ_NIQC01000021.1"/>
</dbReference>
<evidence type="ECO:0000256" key="3">
    <source>
        <dbReference type="SAM" id="Phobius"/>
    </source>
</evidence>
<keyword evidence="6" id="KW-1185">Reference proteome</keyword>
<dbReference type="Pfam" id="PF13490">
    <property type="entry name" value="zf-HC2"/>
    <property type="match status" value="1"/>
</dbReference>
<keyword evidence="3" id="KW-0472">Membrane</keyword>
<feature type="transmembrane region" description="Helical" evidence="3">
    <location>
        <begin position="92"/>
        <end position="111"/>
    </location>
</feature>
<comment type="caution">
    <text evidence="5">The sequence shown here is derived from an EMBL/GenBank/DDBJ whole genome shotgun (WGS) entry which is preliminary data.</text>
</comment>
<feature type="transmembrane region" description="Helical" evidence="3">
    <location>
        <begin position="187"/>
        <end position="205"/>
    </location>
</feature>
<evidence type="ECO:0000259" key="4">
    <source>
        <dbReference type="Pfam" id="PF13490"/>
    </source>
</evidence>
<feature type="domain" description="Putative zinc-finger" evidence="4">
    <location>
        <begin position="3"/>
        <end position="37"/>
    </location>
</feature>
<name>A0A226BYP6_9FIRM</name>
<evidence type="ECO:0000256" key="1">
    <source>
        <dbReference type="ARBA" id="ARBA00024353"/>
    </source>
</evidence>
<sequence length="212" mass="24009">MDCNWILERLSSYVDNQLSPLDVKKVQKHLKYCDHCRDEFDQIRKVNKLVGSLDEISPSEDFLTDVISNTSNEEKQKDINTFINSAFKLKNVAAALIGIFLLGNGVLFALFEDISGEQVAEDIERELEISNSDQVEIIRNLPGGPYRTYVEGENEADVTMASSISQIDMSKYEENGNDDEETITKPFLIFNGMYLPLAVSTIMILKNRNRGE</sequence>
<proteinExistence type="inferred from homology"/>
<accession>A0A226BYP6</accession>
<dbReference type="AlphaFoldDB" id="A0A226BYP6"/>
<dbReference type="Gene3D" id="1.10.10.1320">
    <property type="entry name" value="Anti-sigma factor, zinc-finger domain"/>
    <property type="match status" value="1"/>
</dbReference>
<dbReference type="OrthoDB" id="2084847at2"/>